<keyword evidence="1" id="KW-1133">Transmembrane helix</keyword>
<organism evidence="2">
    <name type="scientific">Lepeophtheirus salmonis</name>
    <name type="common">Salmon louse</name>
    <name type="synonym">Caligus salmonis</name>
    <dbReference type="NCBI Taxonomy" id="72036"/>
    <lineage>
        <taxon>Eukaryota</taxon>
        <taxon>Metazoa</taxon>
        <taxon>Ecdysozoa</taxon>
        <taxon>Arthropoda</taxon>
        <taxon>Crustacea</taxon>
        <taxon>Multicrustacea</taxon>
        <taxon>Hexanauplia</taxon>
        <taxon>Copepoda</taxon>
        <taxon>Siphonostomatoida</taxon>
        <taxon>Caligidae</taxon>
        <taxon>Lepeophtheirus</taxon>
    </lineage>
</organism>
<dbReference type="PANTHER" id="PTHR13304">
    <property type="entry name" value="GLYCOSYLPHOSPHATIDYLINOSITOL ANCHOR ATTACHMENT 1 PROTEIN"/>
    <property type="match status" value="1"/>
</dbReference>
<evidence type="ECO:0000313" key="2">
    <source>
        <dbReference type="EMBL" id="CDW20367.1"/>
    </source>
</evidence>
<dbReference type="InterPro" id="IPR007246">
    <property type="entry name" value="Gaa1"/>
</dbReference>
<dbReference type="GO" id="GO:0016255">
    <property type="term" value="P:attachment of GPI anchor to protein"/>
    <property type="evidence" value="ECO:0007669"/>
    <property type="project" value="TreeGrafter"/>
</dbReference>
<dbReference type="SUPFAM" id="SSF53187">
    <property type="entry name" value="Zn-dependent exopeptidases"/>
    <property type="match status" value="1"/>
</dbReference>
<proteinExistence type="predicted"/>
<feature type="non-terminal residue" evidence="2">
    <location>
        <position position="277"/>
    </location>
</feature>
<dbReference type="EMBL" id="HACA01003006">
    <property type="protein sequence ID" value="CDW20367.1"/>
    <property type="molecule type" value="Transcribed_RNA"/>
</dbReference>
<sequence>MGLLTDPSSSNKLIDMLISKYRLLSWVSYLFGFLGLFIMVHPEYSAKTYFSENALLPGLVHGEILAEGEAKRIYNELQEEKNQYSNSVPFPYIEAKFKQAGLEVYRHNFTLHYPLSDKIPSFKGQNIYAILRASRASSTESLVMSVPYRHTYSYDGGTQGSLALLITMASFFRKKNFWAKDIIFLVTENEQLGMQAWLEAYHKTSCGVKGTLDHGELPARAGAIQAAINLEISGEHVTHLNIKTEGLNGQLPNLDLVNLVNRLCLREDVRQMFQGYE</sequence>
<dbReference type="OrthoDB" id="445301at2759"/>
<keyword evidence="1" id="KW-0472">Membrane</keyword>
<dbReference type="AlphaFoldDB" id="A0A0K2T467"/>
<dbReference type="PANTHER" id="PTHR13304:SF0">
    <property type="entry name" value="GLYCOSYLPHOSPHATIDYLINOSITOL ANCHOR ATTACHMENT 1 PROTEIN"/>
    <property type="match status" value="1"/>
</dbReference>
<keyword evidence="1" id="KW-0812">Transmembrane</keyword>
<name>A0A0K2T467_LEPSM</name>
<dbReference type="Gene3D" id="3.40.630.10">
    <property type="entry name" value="Zn peptidases"/>
    <property type="match status" value="1"/>
</dbReference>
<accession>A0A0K2T467</accession>
<evidence type="ECO:0000256" key="1">
    <source>
        <dbReference type="SAM" id="Phobius"/>
    </source>
</evidence>
<dbReference type="GO" id="GO:0042765">
    <property type="term" value="C:GPI-anchor transamidase complex"/>
    <property type="evidence" value="ECO:0007669"/>
    <property type="project" value="InterPro"/>
</dbReference>
<feature type="transmembrane region" description="Helical" evidence="1">
    <location>
        <begin position="21"/>
        <end position="40"/>
    </location>
</feature>
<protein>
    <submittedName>
        <fullName evidence="2">AGAP010738PAlike [Tribolium castaneum]</fullName>
    </submittedName>
</protein>
<dbReference type="Pfam" id="PF04114">
    <property type="entry name" value="Gaa1"/>
    <property type="match status" value="1"/>
</dbReference>
<reference evidence="2" key="1">
    <citation type="submission" date="2014-05" db="EMBL/GenBank/DDBJ databases">
        <authorList>
            <person name="Chronopoulou M."/>
        </authorList>
    </citation>
    <scope>NUCLEOTIDE SEQUENCE</scope>
    <source>
        <tissue evidence="2">Whole organism</tissue>
    </source>
</reference>